<reference evidence="2" key="1">
    <citation type="journal article" date="2021" name="bioRxiv">
        <title>Whole Genome Assembly and Annotation of Northern Wild Rice, Zizania palustris L., Supports a Whole Genome Duplication in the Zizania Genus.</title>
        <authorList>
            <person name="Haas M."/>
            <person name="Kono T."/>
            <person name="Macchietto M."/>
            <person name="Millas R."/>
            <person name="McGilp L."/>
            <person name="Shao M."/>
            <person name="Duquette J."/>
            <person name="Hirsch C.N."/>
            <person name="Kimball J."/>
        </authorList>
    </citation>
    <scope>NUCLEOTIDE SEQUENCE</scope>
    <source>
        <tissue evidence="2">Fresh leaf tissue</tissue>
    </source>
</reference>
<dbReference type="Proteomes" id="UP000729402">
    <property type="component" value="Unassembled WGS sequence"/>
</dbReference>
<dbReference type="AlphaFoldDB" id="A0A8J6BWG5"/>
<organism evidence="2 3">
    <name type="scientific">Zizania palustris</name>
    <name type="common">Northern wild rice</name>
    <dbReference type="NCBI Taxonomy" id="103762"/>
    <lineage>
        <taxon>Eukaryota</taxon>
        <taxon>Viridiplantae</taxon>
        <taxon>Streptophyta</taxon>
        <taxon>Embryophyta</taxon>
        <taxon>Tracheophyta</taxon>
        <taxon>Spermatophyta</taxon>
        <taxon>Magnoliopsida</taxon>
        <taxon>Liliopsida</taxon>
        <taxon>Poales</taxon>
        <taxon>Poaceae</taxon>
        <taxon>BOP clade</taxon>
        <taxon>Oryzoideae</taxon>
        <taxon>Oryzeae</taxon>
        <taxon>Zizaniinae</taxon>
        <taxon>Zizania</taxon>
    </lineage>
</organism>
<feature type="compositionally biased region" description="Polar residues" evidence="1">
    <location>
        <begin position="62"/>
        <end position="83"/>
    </location>
</feature>
<evidence type="ECO:0000313" key="3">
    <source>
        <dbReference type="Proteomes" id="UP000729402"/>
    </source>
</evidence>
<protein>
    <submittedName>
        <fullName evidence="2">Uncharacterized protein</fullName>
    </submittedName>
</protein>
<keyword evidence="3" id="KW-1185">Reference proteome</keyword>
<proteinExistence type="predicted"/>
<sequence>MLLFSPIRSLPSLSPSAFSSLSASLAVLSPRWPSSASAHTAHLSAPSSRHAWHECAAVASPNQFSTSSGTATPPPNGHNSNPGAFSPPSVRSHDVARPPPSPRCVTLYRCPCSPRFPLPRRPSTEHRRPCSSFHCSPVPFTSRRAPPHFADSQQVLVLVLFLLSCDHHP</sequence>
<name>A0A8J6BWG5_ZIZPA</name>
<dbReference type="EMBL" id="JAAALK010000080">
    <property type="protein sequence ID" value="KAG8094930.1"/>
    <property type="molecule type" value="Genomic_DNA"/>
</dbReference>
<evidence type="ECO:0000313" key="2">
    <source>
        <dbReference type="EMBL" id="KAG8094930.1"/>
    </source>
</evidence>
<gene>
    <name evidence="2" type="ORF">GUJ93_ZPchr0012g21268</name>
</gene>
<comment type="caution">
    <text evidence="2">The sequence shown here is derived from an EMBL/GenBank/DDBJ whole genome shotgun (WGS) entry which is preliminary data.</text>
</comment>
<reference evidence="2" key="2">
    <citation type="submission" date="2021-02" db="EMBL/GenBank/DDBJ databases">
        <authorList>
            <person name="Kimball J.A."/>
            <person name="Haas M.W."/>
            <person name="Macchietto M."/>
            <person name="Kono T."/>
            <person name="Duquette J."/>
            <person name="Shao M."/>
        </authorList>
    </citation>
    <scope>NUCLEOTIDE SEQUENCE</scope>
    <source>
        <tissue evidence="2">Fresh leaf tissue</tissue>
    </source>
</reference>
<feature type="region of interest" description="Disordered" evidence="1">
    <location>
        <begin position="62"/>
        <end position="100"/>
    </location>
</feature>
<evidence type="ECO:0000256" key="1">
    <source>
        <dbReference type="SAM" id="MobiDB-lite"/>
    </source>
</evidence>
<accession>A0A8J6BWG5</accession>